<keyword evidence="2" id="KW-1185">Reference proteome</keyword>
<dbReference type="Proteomes" id="UP001055811">
    <property type="component" value="Linkage Group LG03"/>
</dbReference>
<proteinExistence type="predicted"/>
<evidence type="ECO:0000313" key="2">
    <source>
        <dbReference type="Proteomes" id="UP001055811"/>
    </source>
</evidence>
<accession>A0ACB9F2G3</accession>
<gene>
    <name evidence="1" type="ORF">L2E82_15097</name>
</gene>
<name>A0ACB9F2G3_CICIN</name>
<reference evidence="1 2" key="2">
    <citation type="journal article" date="2022" name="Mol. Ecol. Resour.">
        <title>The genomes of chicory, endive, great burdock and yacon provide insights into Asteraceae paleo-polyploidization history and plant inulin production.</title>
        <authorList>
            <person name="Fan W."/>
            <person name="Wang S."/>
            <person name="Wang H."/>
            <person name="Wang A."/>
            <person name="Jiang F."/>
            <person name="Liu H."/>
            <person name="Zhao H."/>
            <person name="Xu D."/>
            <person name="Zhang Y."/>
        </authorList>
    </citation>
    <scope>NUCLEOTIDE SEQUENCE [LARGE SCALE GENOMIC DNA]</scope>
    <source>
        <strain evidence="2">cv. Punajuju</strain>
        <tissue evidence="1">Leaves</tissue>
    </source>
</reference>
<dbReference type="EMBL" id="CM042011">
    <property type="protein sequence ID" value="KAI3765073.1"/>
    <property type="molecule type" value="Genomic_DNA"/>
</dbReference>
<reference evidence="2" key="1">
    <citation type="journal article" date="2022" name="Mol. Ecol. Resour.">
        <title>The genomes of chicory, endive, great burdock and yacon provide insights into Asteraceae palaeo-polyploidization history and plant inulin production.</title>
        <authorList>
            <person name="Fan W."/>
            <person name="Wang S."/>
            <person name="Wang H."/>
            <person name="Wang A."/>
            <person name="Jiang F."/>
            <person name="Liu H."/>
            <person name="Zhao H."/>
            <person name="Xu D."/>
            <person name="Zhang Y."/>
        </authorList>
    </citation>
    <scope>NUCLEOTIDE SEQUENCE [LARGE SCALE GENOMIC DNA]</scope>
    <source>
        <strain evidence="2">cv. Punajuju</strain>
    </source>
</reference>
<protein>
    <submittedName>
        <fullName evidence="1">Uncharacterized protein</fullName>
    </submittedName>
</protein>
<organism evidence="1 2">
    <name type="scientific">Cichorium intybus</name>
    <name type="common">Chicory</name>
    <dbReference type="NCBI Taxonomy" id="13427"/>
    <lineage>
        <taxon>Eukaryota</taxon>
        <taxon>Viridiplantae</taxon>
        <taxon>Streptophyta</taxon>
        <taxon>Embryophyta</taxon>
        <taxon>Tracheophyta</taxon>
        <taxon>Spermatophyta</taxon>
        <taxon>Magnoliopsida</taxon>
        <taxon>eudicotyledons</taxon>
        <taxon>Gunneridae</taxon>
        <taxon>Pentapetalae</taxon>
        <taxon>asterids</taxon>
        <taxon>campanulids</taxon>
        <taxon>Asterales</taxon>
        <taxon>Asteraceae</taxon>
        <taxon>Cichorioideae</taxon>
        <taxon>Cichorieae</taxon>
        <taxon>Cichoriinae</taxon>
        <taxon>Cichorium</taxon>
    </lineage>
</organism>
<comment type="caution">
    <text evidence="1">The sequence shown here is derived from an EMBL/GenBank/DDBJ whole genome shotgun (WGS) entry which is preliminary data.</text>
</comment>
<evidence type="ECO:0000313" key="1">
    <source>
        <dbReference type="EMBL" id="KAI3765073.1"/>
    </source>
</evidence>
<sequence>MKPFQQKLGSIVYLPSSRGRQPEETTTTRKKTTEKMTVTVEDDVCRVVAARRDCRSNEATVQKRERGRRPPVGTDADGQRRRREGCCRRCDLLIRMERTYGYRRIGNDGCRN</sequence>